<organism evidence="2 3">
    <name type="scientific">Streptomyces tremellae</name>
    <dbReference type="NCBI Taxonomy" id="1124239"/>
    <lineage>
        <taxon>Bacteria</taxon>
        <taxon>Bacillati</taxon>
        <taxon>Actinomycetota</taxon>
        <taxon>Actinomycetes</taxon>
        <taxon>Kitasatosporales</taxon>
        <taxon>Streptomycetaceae</taxon>
        <taxon>Streptomyces</taxon>
    </lineage>
</organism>
<keyword evidence="3" id="KW-1185">Reference proteome</keyword>
<name>A0ABP7FDT3_9ACTN</name>
<dbReference type="InterPro" id="IPR000073">
    <property type="entry name" value="AB_hydrolase_1"/>
</dbReference>
<dbReference type="PANTHER" id="PTHR37017:SF11">
    <property type="entry name" value="ESTERASE_LIPASE_THIOESTERASE DOMAIN-CONTAINING PROTEIN"/>
    <property type="match status" value="1"/>
</dbReference>
<dbReference type="InterPro" id="IPR029058">
    <property type="entry name" value="AB_hydrolase_fold"/>
</dbReference>
<sequence length="233" mass="24266">MAEPPPEPVLVLVHGAHHDGGCWDPVVRLLARRGVRAHAVDLPLTSYDDDTAAVREAVRGAAAGGRTVVLVAHSYGGLPVSAGGHGADRLVYVAARMPLPGRSPAGLTPRWGHPAYRAACEVRADGAVVLRPEARDVLYSASPAALADAAAGRWRPMWSAVPAEPLADPAWLRRPTLYVVCARDRTVRVDAQRACAAEATESAELDCDHAPFLSAPGPLAALLAGQAARAVGA</sequence>
<gene>
    <name evidence="2" type="ORF">GCM10023082_37160</name>
</gene>
<dbReference type="PANTHER" id="PTHR37017">
    <property type="entry name" value="AB HYDROLASE-1 DOMAIN-CONTAINING PROTEIN-RELATED"/>
    <property type="match status" value="1"/>
</dbReference>
<feature type="domain" description="AB hydrolase-1" evidence="1">
    <location>
        <begin position="10"/>
        <end position="221"/>
    </location>
</feature>
<dbReference type="EMBL" id="BAABEP010000025">
    <property type="protein sequence ID" value="GAA3736608.1"/>
    <property type="molecule type" value="Genomic_DNA"/>
</dbReference>
<dbReference type="Pfam" id="PF12697">
    <property type="entry name" value="Abhydrolase_6"/>
    <property type="match status" value="1"/>
</dbReference>
<evidence type="ECO:0000259" key="1">
    <source>
        <dbReference type="Pfam" id="PF12697"/>
    </source>
</evidence>
<dbReference type="Proteomes" id="UP001499884">
    <property type="component" value="Unassembled WGS sequence"/>
</dbReference>
<dbReference type="InterPro" id="IPR052897">
    <property type="entry name" value="Sec-Metab_Biosynth_Hydrolase"/>
</dbReference>
<dbReference type="GO" id="GO:0016787">
    <property type="term" value="F:hydrolase activity"/>
    <property type="evidence" value="ECO:0007669"/>
    <property type="project" value="UniProtKB-KW"/>
</dbReference>
<dbReference type="RefSeq" id="WP_345648431.1">
    <property type="nucleotide sequence ID" value="NZ_BAABEP010000025.1"/>
</dbReference>
<dbReference type="Gene3D" id="3.40.50.1820">
    <property type="entry name" value="alpha/beta hydrolase"/>
    <property type="match status" value="1"/>
</dbReference>
<dbReference type="SUPFAM" id="SSF53474">
    <property type="entry name" value="alpha/beta-Hydrolases"/>
    <property type="match status" value="1"/>
</dbReference>
<comment type="caution">
    <text evidence="2">The sequence shown here is derived from an EMBL/GenBank/DDBJ whole genome shotgun (WGS) entry which is preliminary data.</text>
</comment>
<accession>A0ABP7FDT3</accession>
<proteinExistence type="predicted"/>
<evidence type="ECO:0000313" key="3">
    <source>
        <dbReference type="Proteomes" id="UP001499884"/>
    </source>
</evidence>
<reference evidence="3" key="1">
    <citation type="journal article" date="2019" name="Int. J. Syst. Evol. Microbiol.">
        <title>The Global Catalogue of Microorganisms (GCM) 10K type strain sequencing project: providing services to taxonomists for standard genome sequencing and annotation.</title>
        <authorList>
            <consortium name="The Broad Institute Genomics Platform"/>
            <consortium name="The Broad Institute Genome Sequencing Center for Infectious Disease"/>
            <person name="Wu L."/>
            <person name="Ma J."/>
        </authorList>
    </citation>
    <scope>NUCLEOTIDE SEQUENCE [LARGE SCALE GENOMIC DNA]</scope>
    <source>
        <strain evidence="3">JCM 30846</strain>
    </source>
</reference>
<evidence type="ECO:0000313" key="2">
    <source>
        <dbReference type="EMBL" id="GAA3736608.1"/>
    </source>
</evidence>
<protein>
    <submittedName>
        <fullName evidence="2">Alpha/beta hydrolase</fullName>
    </submittedName>
</protein>
<keyword evidence="2" id="KW-0378">Hydrolase</keyword>